<dbReference type="FunFam" id="2.40.50.140:FF:000112">
    <property type="entry name" value="Exosome complex component RRP40"/>
    <property type="match status" value="1"/>
</dbReference>
<evidence type="ECO:0000259" key="11">
    <source>
        <dbReference type="Pfam" id="PF15985"/>
    </source>
</evidence>
<dbReference type="InterPro" id="IPR026699">
    <property type="entry name" value="Exosome_RNA_bind1/RRP40/RRP4"/>
</dbReference>
<dbReference type="GO" id="GO:0003723">
    <property type="term" value="F:RNA binding"/>
    <property type="evidence" value="ECO:0007669"/>
    <property type="project" value="UniProtKB-KW"/>
</dbReference>
<keyword evidence="5" id="KW-0698">rRNA processing</keyword>
<keyword evidence="8" id="KW-0539">Nucleus</keyword>
<dbReference type="AlphaFoldDB" id="A0A8S1EVQ1"/>
<dbReference type="InterPro" id="IPR037319">
    <property type="entry name" value="Rrp40_S1"/>
</dbReference>
<dbReference type="InterPro" id="IPR004088">
    <property type="entry name" value="KH_dom_type_1"/>
</dbReference>
<dbReference type="Proteomes" id="UP000494206">
    <property type="component" value="Unassembled WGS sequence"/>
</dbReference>
<sequence>MTVYLPGDKIEQPSSSNVSIVGYGINVNDEKLVANQPGALRTADNKIWLNVHSKRYIPNEGDRVIGIVVSKIGDFFRLDIGTAELAVINFTNFEGATKRNRPNLKTGDIIYAQVFDTTPRTEAELTCVDDEKKARGMGQLNNGFMFKVSLNYARRILHPSCQILKTMGKFFKFEITVGLNGRIWINADTNDEIIRIYNIIIQAEHVTGDELIELVKDLYSKSSVAKMEE</sequence>
<evidence type="ECO:0000256" key="8">
    <source>
        <dbReference type="ARBA" id="ARBA00023242"/>
    </source>
</evidence>
<proteinExistence type="inferred from homology"/>
<dbReference type="FunFam" id="3.30.1370.10:FF:000038">
    <property type="entry name" value="exosome complex component RRP40"/>
    <property type="match status" value="1"/>
</dbReference>
<evidence type="ECO:0000256" key="4">
    <source>
        <dbReference type="ARBA" id="ARBA00022490"/>
    </source>
</evidence>
<evidence type="ECO:0000256" key="1">
    <source>
        <dbReference type="ARBA" id="ARBA00004496"/>
    </source>
</evidence>
<dbReference type="InterPro" id="IPR049469">
    <property type="entry name" value="RRP40_KH-I"/>
</dbReference>
<dbReference type="Gene3D" id="2.40.50.140">
    <property type="entry name" value="Nucleic acid-binding proteins"/>
    <property type="match status" value="1"/>
</dbReference>
<evidence type="ECO:0000256" key="2">
    <source>
        <dbReference type="ARBA" id="ARBA00004604"/>
    </source>
</evidence>
<dbReference type="Pfam" id="PF21262">
    <property type="entry name" value="RRP40_S1"/>
    <property type="match status" value="1"/>
</dbReference>
<dbReference type="GO" id="GO:0000467">
    <property type="term" value="P:exonucleolytic trimming to generate mature 3'-end of 5.8S rRNA from tricistronic rRNA transcript (SSU-rRNA, 5.8S rRNA, LSU-rRNA)"/>
    <property type="evidence" value="ECO:0007669"/>
    <property type="project" value="TreeGrafter"/>
</dbReference>
<dbReference type="GO" id="GO:0005730">
    <property type="term" value="C:nucleolus"/>
    <property type="evidence" value="ECO:0007669"/>
    <property type="project" value="UniProtKB-SubCell"/>
</dbReference>
<protein>
    <recommendedName>
        <fullName evidence="10">Exosome complex component RRP40</fullName>
    </recommendedName>
    <alternativeName>
        <fullName evidence="9">Ribosomal RNA-processing protein 40</fullName>
    </alternativeName>
</protein>
<dbReference type="GO" id="GO:0034475">
    <property type="term" value="P:U4 snRNA 3'-end processing"/>
    <property type="evidence" value="ECO:0007669"/>
    <property type="project" value="TreeGrafter"/>
</dbReference>
<keyword evidence="6" id="KW-0271">Exosome</keyword>
<evidence type="ECO:0000313" key="12">
    <source>
        <dbReference type="EMBL" id="CAB3407708.1"/>
    </source>
</evidence>
<dbReference type="InterPro" id="IPR036612">
    <property type="entry name" value="KH_dom_type_1_sf"/>
</dbReference>
<evidence type="ECO:0000256" key="9">
    <source>
        <dbReference type="ARBA" id="ARBA00030615"/>
    </source>
</evidence>
<dbReference type="SUPFAM" id="SSF54791">
    <property type="entry name" value="Eukaryotic type KH-domain (KH-domain type I)"/>
    <property type="match status" value="1"/>
</dbReference>
<dbReference type="GO" id="GO:0071051">
    <property type="term" value="P:poly(A)-dependent snoRNA 3'-end processing"/>
    <property type="evidence" value="ECO:0007669"/>
    <property type="project" value="TreeGrafter"/>
</dbReference>
<dbReference type="CDD" id="cd05790">
    <property type="entry name" value="S1_Rrp40"/>
    <property type="match status" value="1"/>
</dbReference>
<dbReference type="GO" id="GO:0000177">
    <property type="term" value="C:cytoplasmic exosome (RNase complex)"/>
    <property type="evidence" value="ECO:0007669"/>
    <property type="project" value="TreeGrafter"/>
</dbReference>
<dbReference type="PANTHER" id="PTHR21321">
    <property type="entry name" value="PNAS-3 RELATED"/>
    <property type="match status" value="1"/>
</dbReference>
<comment type="subcellular location">
    <subcellularLocation>
        <location evidence="1">Cytoplasm</location>
    </subcellularLocation>
    <subcellularLocation>
        <location evidence="2">Nucleus</location>
        <location evidence="2">Nucleolus</location>
    </subcellularLocation>
</comment>
<dbReference type="OrthoDB" id="340500at2759"/>
<dbReference type="CDD" id="cd22526">
    <property type="entry name" value="KH-I_Rrp40"/>
    <property type="match status" value="1"/>
</dbReference>
<name>A0A8S1EVQ1_9PELO</name>
<organism evidence="12 13">
    <name type="scientific">Caenorhabditis bovis</name>
    <dbReference type="NCBI Taxonomy" id="2654633"/>
    <lineage>
        <taxon>Eukaryota</taxon>
        <taxon>Metazoa</taxon>
        <taxon>Ecdysozoa</taxon>
        <taxon>Nematoda</taxon>
        <taxon>Chromadorea</taxon>
        <taxon>Rhabditida</taxon>
        <taxon>Rhabditina</taxon>
        <taxon>Rhabditomorpha</taxon>
        <taxon>Rhabditoidea</taxon>
        <taxon>Rhabditidae</taxon>
        <taxon>Peloderinae</taxon>
        <taxon>Caenorhabditis</taxon>
    </lineage>
</organism>
<keyword evidence="4" id="KW-0963">Cytoplasm</keyword>
<keyword evidence="7" id="KW-0694">RNA-binding</keyword>
<dbReference type="GO" id="GO:0000176">
    <property type="term" value="C:nuclear exosome (RNase complex)"/>
    <property type="evidence" value="ECO:0007669"/>
    <property type="project" value="TreeGrafter"/>
</dbReference>
<evidence type="ECO:0000256" key="10">
    <source>
        <dbReference type="ARBA" id="ARBA00069899"/>
    </source>
</evidence>
<dbReference type="Gene3D" id="3.30.1370.10">
    <property type="entry name" value="K Homology domain, type 1"/>
    <property type="match status" value="1"/>
</dbReference>
<accession>A0A8S1EVQ1</accession>
<dbReference type="EMBL" id="CADEPM010000006">
    <property type="protein sequence ID" value="CAB3407708.1"/>
    <property type="molecule type" value="Genomic_DNA"/>
</dbReference>
<evidence type="ECO:0000256" key="5">
    <source>
        <dbReference type="ARBA" id="ARBA00022552"/>
    </source>
</evidence>
<dbReference type="GO" id="GO:0010468">
    <property type="term" value="P:regulation of gene expression"/>
    <property type="evidence" value="ECO:0007669"/>
    <property type="project" value="UniProtKB-ARBA"/>
</dbReference>
<evidence type="ECO:0000313" key="13">
    <source>
        <dbReference type="Proteomes" id="UP000494206"/>
    </source>
</evidence>
<feature type="domain" description="K Homology" evidence="11">
    <location>
        <begin position="143"/>
        <end position="189"/>
    </location>
</feature>
<dbReference type="SUPFAM" id="SSF50249">
    <property type="entry name" value="Nucleic acid-binding proteins"/>
    <property type="match status" value="1"/>
</dbReference>
<dbReference type="PANTHER" id="PTHR21321:SF1">
    <property type="entry name" value="EXOSOME COMPLEX COMPONENT RRP40"/>
    <property type="match status" value="1"/>
</dbReference>
<evidence type="ECO:0000256" key="3">
    <source>
        <dbReference type="ARBA" id="ARBA00007841"/>
    </source>
</evidence>
<evidence type="ECO:0000256" key="7">
    <source>
        <dbReference type="ARBA" id="ARBA00022884"/>
    </source>
</evidence>
<comment type="caution">
    <text evidence="12">The sequence shown here is derived from an EMBL/GenBank/DDBJ whole genome shotgun (WGS) entry which is preliminary data.</text>
</comment>
<dbReference type="Pfam" id="PF15985">
    <property type="entry name" value="KH_6"/>
    <property type="match status" value="1"/>
</dbReference>
<reference evidence="12 13" key="1">
    <citation type="submission" date="2020-04" db="EMBL/GenBank/DDBJ databases">
        <authorList>
            <person name="Laetsch R D."/>
            <person name="Stevens L."/>
            <person name="Kumar S."/>
            <person name="Blaxter L. M."/>
        </authorList>
    </citation>
    <scope>NUCLEOTIDE SEQUENCE [LARGE SCALE GENOMIC DNA]</scope>
</reference>
<gene>
    <name evidence="12" type="ORF">CBOVIS_LOCUS9593</name>
</gene>
<dbReference type="GO" id="GO:0071038">
    <property type="term" value="P:TRAMP-dependent tRNA surveillance pathway"/>
    <property type="evidence" value="ECO:0007669"/>
    <property type="project" value="TreeGrafter"/>
</dbReference>
<dbReference type="GO" id="GO:0071034">
    <property type="term" value="P:CUT catabolic process"/>
    <property type="evidence" value="ECO:0007669"/>
    <property type="project" value="TreeGrafter"/>
</dbReference>
<comment type="similarity">
    <text evidence="3">Belongs to the RRP40 family.</text>
</comment>
<dbReference type="InterPro" id="IPR012340">
    <property type="entry name" value="NA-bd_OB-fold"/>
</dbReference>
<evidence type="ECO:0000256" key="6">
    <source>
        <dbReference type="ARBA" id="ARBA00022835"/>
    </source>
</evidence>
<dbReference type="GO" id="GO:0071035">
    <property type="term" value="P:nuclear polyadenylation-dependent rRNA catabolic process"/>
    <property type="evidence" value="ECO:0007669"/>
    <property type="project" value="TreeGrafter"/>
</dbReference>
<keyword evidence="13" id="KW-1185">Reference proteome</keyword>